<keyword evidence="4" id="KW-1185">Reference proteome</keyword>
<feature type="transmembrane region" description="Helical" evidence="2">
    <location>
        <begin position="266"/>
        <end position="286"/>
    </location>
</feature>
<proteinExistence type="predicted"/>
<feature type="transmembrane region" description="Helical" evidence="2">
    <location>
        <begin position="723"/>
        <end position="743"/>
    </location>
</feature>
<accession>A0A9P4J7F7</accession>
<dbReference type="Proteomes" id="UP000799439">
    <property type="component" value="Unassembled WGS sequence"/>
</dbReference>
<evidence type="ECO:0000313" key="4">
    <source>
        <dbReference type="Proteomes" id="UP000799439"/>
    </source>
</evidence>
<keyword evidence="2" id="KW-0812">Transmembrane</keyword>
<evidence type="ECO:0000256" key="2">
    <source>
        <dbReference type="SAM" id="Phobius"/>
    </source>
</evidence>
<evidence type="ECO:0000313" key="3">
    <source>
        <dbReference type="EMBL" id="KAF2156451.1"/>
    </source>
</evidence>
<dbReference type="AlphaFoldDB" id="A0A9P4J7F7"/>
<gene>
    <name evidence="3" type="ORF">K461DRAFT_291365</name>
</gene>
<name>A0A9P4J7F7_9PEZI</name>
<feature type="region of interest" description="Disordered" evidence="1">
    <location>
        <begin position="613"/>
        <end position="685"/>
    </location>
</feature>
<feature type="transmembrane region" description="Helical" evidence="2">
    <location>
        <begin position="33"/>
        <end position="52"/>
    </location>
</feature>
<feature type="region of interest" description="Disordered" evidence="1">
    <location>
        <begin position="448"/>
        <end position="473"/>
    </location>
</feature>
<reference evidence="3" key="1">
    <citation type="journal article" date="2020" name="Stud. Mycol.">
        <title>101 Dothideomycetes genomes: a test case for predicting lifestyles and emergence of pathogens.</title>
        <authorList>
            <person name="Haridas S."/>
            <person name="Albert R."/>
            <person name="Binder M."/>
            <person name="Bloem J."/>
            <person name="Labutti K."/>
            <person name="Salamov A."/>
            <person name="Andreopoulos B."/>
            <person name="Baker S."/>
            <person name="Barry K."/>
            <person name="Bills G."/>
            <person name="Bluhm B."/>
            <person name="Cannon C."/>
            <person name="Castanera R."/>
            <person name="Culley D."/>
            <person name="Daum C."/>
            <person name="Ezra D."/>
            <person name="Gonzalez J."/>
            <person name="Henrissat B."/>
            <person name="Kuo A."/>
            <person name="Liang C."/>
            <person name="Lipzen A."/>
            <person name="Lutzoni F."/>
            <person name="Magnuson J."/>
            <person name="Mondo S."/>
            <person name="Nolan M."/>
            <person name="Ohm R."/>
            <person name="Pangilinan J."/>
            <person name="Park H.-J."/>
            <person name="Ramirez L."/>
            <person name="Alfaro M."/>
            <person name="Sun H."/>
            <person name="Tritt A."/>
            <person name="Yoshinaga Y."/>
            <person name="Zwiers L.-H."/>
            <person name="Turgeon B."/>
            <person name="Goodwin S."/>
            <person name="Spatafora J."/>
            <person name="Crous P."/>
            <person name="Grigoriev I."/>
        </authorList>
    </citation>
    <scope>NUCLEOTIDE SEQUENCE</scope>
    <source>
        <strain evidence="3">CBS 260.36</strain>
    </source>
</reference>
<feature type="transmembrane region" description="Helical" evidence="2">
    <location>
        <begin position="808"/>
        <end position="831"/>
    </location>
</feature>
<dbReference type="EMBL" id="ML996082">
    <property type="protein sequence ID" value="KAF2156451.1"/>
    <property type="molecule type" value="Genomic_DNA"/>
</dbReference>
<organism evidence="3 4">
    <name type="scientific">Myriangium duriaei CBS 260.36</name>
    <dbReference type="NCBI Taxonomy" id="1168546"/>
    <lineage>
        <taxon>Eukaryota</taxon>
        <taxon>Fungi</taxon>
        <taxon>Dikarya</taxon>
        <taxon>Ascomycota</taxon>
        <taxon>Pezizomycotina</taxon>
        <taxon>Dothideomycetes</taxon>
        <taxon>Dothideomycetidae</taxon>
        <taxon>Myriangiales</taxon>
        <taxon>Myriangiaceae</taxon>
        <taxon>Myriangium</taxon>
    </lineage>
</organism>
<comment type="caution">
    <text evidence="3">The sequence shown here is derived from an EMBL/GenBank/DDBJ whole genome shotgun (WGS) entry which is preliminary data.</text>
</comment>
<feature type="transmembrane region" description="Helical" evidence="2">
    <location>
        <begin position="388"/>
        <end position="408"/>
    </location>
</feature>
<keyword evidence="2" id="KW-1133">Transmembrane helix</keyword>
<evidence type="ECO:0000256" key="1">
    <source>
        <dbReference type="SAM" id="MobiDB-lite"/>
    </source>
</evidence>
<feature type="transmembrane region" description="Helical" evidence="2">
    <location>
        <begin position="298"/>
        <end position="318"/>
    </location>
</feature>
<dbReference type="OrthoDB" id="5406607at2759"/>
<keyword evidence="2" id="KW-0472">Membrane</keyword>
<feature type="transmembrane region" description="Helical" evidence="2">
    <location>
        <begin position="763"/>
        <end position="796"/>
    </location>
</feature>
<protein>
    <submittedName>
        <fullName evidence="3">Uncharacterized protein</fullName>
    </submittedName>
</protein>
<sequence length="847" mass="93441">MTPGPPLHNLTILVPDGSTQHGNDHILCLPISAHYWPSVAAVILFFLANYFAHAATVKSSPGDGNLVQCCNAFLALLFPMSGLLRSLNAIVRNLEPAENELDKALKAGALCMVVRERHWRPRMSQEIQVGVIDHCTSADAIADTTTESITNSAADSTGNQSANATGDDYDISSTTGNRADGANIIHANLVTYLPSYARERSTRWVHFDSVWARARVDLRITRVHGTFELPDGYGFAIVPRTTCLISQVAASSLKDKQLTTDVSATYSALKAVASILQVIAAFTTLLSHRSDLLRRWGYASYHLTVIPYLFMTFVNLISNLMTPDYPCLYMVRTETMTEAERYGGRFEGEVAQTITLTRTSQLHLQDNPMWEGLTVQRINEVLHNDFSVLNLSLGAGFALPVVAVNFWIPKFLLRRMLPRSLVEEVAVRTSAKNARPVNLEVFQLSDEVTGNMIDSPGPDPSEQPSTSNHVGAHAPDVERQSRGNASPDHHNDSADILARTSNETFRLLIPHAPKSTIGEGFLYTIRSALKSTTPAYDPSECIYAEMMKTTKENNIRFKSKSKPSRWHRFQMLYTLSVLQLLVPMGSDDDEVVAPTTRRATVYYPSCGRFLRSDDLERNQPTTKVKNVIRRKTSRRESERDAPPTPQPATPDAQDTGDAIPLDVMPSTHGSGGNATAPSQTDPEPVVPQQPEVIIATGRFATGVGPRMLFYLSTKTQTRVHTRWAVVVEVSVGICIIGLFVGLVGGLSKFKPGQSSAIERGVMMAWLASGLYGFCLPLLSTWELLRALFFFPLRLLIMEYSGGLLQRKYGIMAFVLASFPLGIFIPPIWGFVLVGRMLVEWGGCIHLF</sequence>